<evidence type="ECO:0000313" key="3">
    <source>
        <dbReference type="EMBL" id="RDY32514.1"/>
    </source>
</evidence>
<dbReference type="OrthoDB" id="9792226at2"/>
<reference evidence="2 5" key="2">
    <citation type="submission" date="2018-05" db="EMBL/GenBank/DDBJ databases">
        <title>Genomic Encyclopedia of Type Strains, Phase IV (KMG-IV): sequencing the most valuable type-strain genomes for metagenomic binning, comparative biology and taxonomic classification.</title>
        <authorList>
            <person name="Goeker M."/>
        </authorList>
    </citation>
    <scope>NUCLEOTIDE SEQUENCE [LARGE SCALE GENOMIC DNA]</scope>
    <source>
        <strain evidence="2 5">DSM 28816</strain>
    </source>
</reference>
<reference evidence="3" key="3">
    <citation type="submission" date="2018-07" db="EMBL/GenBank/DDBJ databases">
        <authorList>
            <person name="Quirk P.G."/>
            <person name="Krulwich T.A."/>
        </authorList>
    </citation>
    <scope>NUCLEOTIDE SEQUENCE</scope>
    <source>
        <strain evidence="3">CCRI-19302</strain>
    </source>
</reference>
<dbReference type="AlphaFoldDB" id="A0A255I4F8"/>
<evidence type="ECO:0000313" key="4">
    <source>
        <dbReference type="Proteomes" id="UP000216411"/>
    </source>
</evidence>
<dbReference type="RefSeq" id="WP_094379606.1">
    <property type="nucleotide sequence ID" value="NZ_NOKA02000003.1"/>
</dbReference>
<feature type="domain" description="DUF1540" evidence="1">
    <location>
        <begin position="63"/>
        <end position="101"/>
    </location>
</feature>
<evidence type="ECO:0000313" key="5">
    <source>
        <dbReference type="Proteomes" id="UP000247523"/>
    </source>
</evidence>
<sequence>MPLLDCNVVECQHNDSNLCSKSNICVGGEQACSSDCTCCDSFQEKRLDSYSSSTGEASRPTSVTCEATNCAYNEKQLCAANQIGINGHNANAAEQTQCATFKPR</sequence>
<accession>A0A255I4F8</accession>
<evidence type="ECO:0000259" key="1">
    <source>
        <dbReference type="Pfam" id="PF07561"/>
    </source>
</evidence>
<reference evidence="3 4" key="1">
    <citation type="journal article" date="2017" name="Genome Announc.">
        <title>Draft Genome Sequence of a Sporulating and Motile Strain of Lachnotalea glycerini Isolated from Water in Quebec City, Canada.</title>
        <authorList>
            <person name="Maheux A.F."/>
            <person name="Boudreau D.K."/>
            <person name="Berube E."/>
            <person name="Boissinot M."/>
            <person name="Raymond F."/>
            <person name="Brodeur S."/>
            <person name="Corbeil J."/>
            <person name="Isabel S."/>
            <person name="Omar R.F."/>
            <person name="Bergeron M.G."/>
        </authorList>
    </citation>
    <scope>NUCLEOTIDE SEQUENCE [LARGE SCALE GENOMIC DNA]</scope>
    <source>
        <strain evidence="3 4">CCRI-19302</strain>
    </source>
</reference>
<dbReference type="Proteomes" id="UP000247523">
    <property type="component" value="Unassembled WGS sequence"/>
</dbReference>
<proteinExistence type="predicted"/>
<comment type="caution">
    <text evidence="3">The sequence shown here is derived from an EMBL/GenBank/DDBJ whole genome shotgun (WGS) entry which is preliminary data.</text>
</comment>
<gene>
    <name evidence="2" type="ORF">C8E03_102323</name>
    <name evidence="3" type="ORF">CG710_003535</name>
</gene>
<dbReference type="EMBL" id="QICS01000002">
    <property type="protein sequence ID" value="PXV93555.1"/>
    <property type="molecule type" value="Genomic_DNA"/>
</dbReference>
<dbReference type="Pfam" id="PF07561">
    <property type="entry name" value="DUF1540"/>
    <property type="match status" value="2"/>
</dbReference>
<dbReference type="InterPro" id="IPR011437">
    <property type="entry name" value="DUF1540"/>
</dbReference>
<feature type="domain" description="DUF1540" evidence="1">
    <location>
        <begin position="5"/>
        <end position="42"/>
    </location>
</feature>
<keyword evidence="4" id="KW-1185">Reference proteome</keyword>
<dbReference type="EMBL" id="NOKA02000003">
    <property type="protein sequence ID" value="RDY32514.1"/>
    <property type="molecule type" value="Genomic_DNA"/>
</dbReference>
<protein>
    <submittedName>
        <fullName evidence="3">DUF1540 domain-containing protein</fullName>
    </submittedName>
</protein>
<name>A0A255I4F8_9FIRM</name>
<dbReference type="Proteomes" id="UP000216411">
    <property type="component" value="Unassembled WGS sequence"/>
</dbReference>
<evidence type="ECO:0000313" key="2">
    <source>
        <dbReference type="EMBL" id="PXV93555.1"/>
    </source>
</evidence>
<organism evidence="3 4">
    <name type="scientific">Lachnotalea glycerini</name>
    <dbReference type="NCBI Taxonomy" id="1763509"/>
    <lineage>
        <taxon>Bacteria</taxon>
        <taxon>Bacillati</taxon>
        <taxon>Bacillota</taxon>
        <taxon>Clostridia</taxon>
        <taxon>Lachnospirales</taxon>
        <taxon>Lachnospiraceae</taxon>
        <taxon>Lachnotalea</taxon>
    </lineage>
</organism>